<dbReference type="Proteomes" id="UP000682982">
    <property type="component" value="Unassembled WGS sequence"/>
</dbReference>
<comment type="caution">
    <text evidence="2">The sequence shown here is derived from an EMBL/GenBank/DDBJ whole genome shotgun (WGS) entry which is preliminary data.</text>
</comment>
<feature type="region of interest" description="Disordered" evidence="1">
    <location>
        <begin position="182"/>
        <end position="201"/>
    </location>
</feature>
<reference evidence="2 3" key="1">
    <citation type="submission" date="2021-04" db="EMBL/GenBank/DDBJ databases">
        <title>novel species isolated from subtropical streams in China.</title>
        <authorList>
            <person name="Lu H."/>
        </authorList>
    </citation>
    <scope>NUCLEOTIDE SEQUENCE [LARGE SCALE GENOMIC DNA]</scope>
    <source>
        <strain evidence="2 3">FT147W</strain>
    </source>
</reference>
<proteinExistence type="predicted"/>
<name>A0ABS5H4N3_9BURK</name>
<gene>
    <name evidence="2" type="ORF">KDM87_14510</name>
</gene>
<organism evidence="2 3">
    <name type="scientific">Undibacterium rivi</name>
    <dbReference type="NCBI Taxonomy" id="2828729"/>
    <lineage>
        <taxon>Bacteria</taxon>
        <taxon>Pseudomonadati</taxon>
        <taxon>Pseudomonadota</taxon>
        <taxon>Betaproteobacteria</taxon>
        <taxon>Burkholderiales</taxon>
        <taxon>Oxalobacteraceae</taxon>
        <taxon>Undibacterium</taxon>
    </lineage>
</organism>
<evidence type="ECO:0000256" key="1">
    <source>
        <dbReference type="SAM" id="MobiDB-lite"/>
    </source>
</evidence>
<accession>A0ABS5H4N3</accession>
<dbReference type="EMBL" id="JAGSPK010000005">
    <property type="protein sequence ID" value="MBR7793807.1"/>
    <property type="molecule type" value="Genomic_DNA"/>
</dbReference>
<protein>
    <submittedName>
        <fullName evidence="2">Uncharacterized protein</fullName>
    </submittedName>
</protein>
<keyword evidence="3" id="KW-1185">Reference proteome</keyword>
<evidence type="ECO:0000313" key="3">
    <source>
        <dbReference type="Proteomes" id="UP000682982"/>
    </source>
</evidence>
<dbReference type="RefSeq" id="WP_212679744.1">
    <property type="nucleotide sequence ID" value="NZ_JAGSPK010000005.1"/>
</dbReference>
<evidence type="ECO:0000313" key="2">
    <source>
        <dbReference type="EMBL" id="MBR7793807.1"/>
    </source>
</evidence>
<sequence length="257" mass="27797">MSSHAEKITDLLKQKPSLRPVQIADLLDIDIDVVENTLTVLAKEGKVIGQPGVAPNKLPMTTYSLPPGVLNWSAPTQMTRAPVTPLVTAQGAAPVTTSEEKPLSKTQKGIEFLRNAPGKVFLKDLCEAMGLKYPSTSPQAYLANHIRMGEVVRDGQWYAIGTPGERTTPLKQKAEVARKPVEKAKEETAAQKPVTPTPTVTPALNQAAPFDVFGFLQTSLSADEWRGYMKANVIDLTLRGDYAAAYEYAGRLAAAQV</sequence>